<evidence type="ECO:0000313" key="1">
    <source>
        <dbReference type="EMBL" id="GBG61316.1"/>
    </source>
</evidence>
<dbReference type="Proteomes" id="UP000265515">
    <property type="component" value="Unassembled WGS sequence"/>
</dbReference>
<protein>
    <submittedName>
        <fullName evidence="1">Uncharacterized protein</fullName>
    </submittedName>
</protein>
<organism evidence="1 2">
    <name type="scientific">Chara braunii</name>
    <name type="common">Braun's stonewort</name>
    <dbReference type="NCBI Taxonomy" id="69332"/>
    <lineage>
        <taxon>Eukaryota</taxon>
        <taxon>Viridiplantae</taxon>
        <taxon>Streptophyta</taxon>
        <taxon>Charophyceae</taxon>
        <taxon>Charales</taxon>
        <taxon>Characeae</taxon>
        <taxon>Chara</taxon>
    </lineage>
</organism>
<keyword evidence="2" id="KW-1185">Reference proteome</keyword>
<sequence>MADIVAVVREMVAEKEVIVQETRDERGSERHRQMEWGPGVQTDCTRVYYALVNDLMAMRMAEWLGYDGDYNLMEVVLLVRKLSNVVPDTWQTLNSDVVGDMVRYLIFAIAEEHVASMDGNASSIADLEGMPSWRCPDPVAGGRHEGRTEQVMRSSLRMQLQAHG</sequence>
<comment type="caution">
    <text evidence="1">The sequence shown here is derived from an EMBL/GenBank/DDBJ whole genome shotgun (WGS) entry which is preliminary data.</text>
</comment>
<reference evidence="1 2" key="1">
    <citation type="journal article" date="2018" name="Cell">
        <title>The Chara Genome: Secondary Complexity and Implications for Plant Terrestrialization.</title>
        <authorList>
            <person name="Nishiyama T."/>
            <person name="Sakayama H."/>
            <person name="Vries J.D."/>
            <person name="Buschmann H."/>
            <person name="Saint-Marcoux D."/>
            <person name="Ullrich K.K."/>
            <person name="Haas F.B."/>
            <person name="Vanderstraeten L."/>
            <person name="Becker D."/>
            <person name="Lang D."/>
            <person name="Vosolsobe S."/>
            <person name="Rombauts S."/>
            <person name="Wilhelmsson P.K.I."/>
            <person name="Janitza P."/>
            <person name="Kern R."/>
            <person name="Heyl A."/>
            <person name="Rumpler F."/>
            <person name="Villalobos L.I.A.C."/>
            <person name="Clay J.M."/>
            <person name="Skokan R."/>
            <person name="Toyoda A."/>
            <person name="Suzuki Y."/>
            <person name="Kagoshima H."/>
            <person name="Schijlen E."/>
            <person name="Tajeshwar N."/>
            <person name="Catarino B."/>
            <person name="Hetherington A.J."/>
            <person name="Saltykova A."/>
            <person name="Bonnot C."/>
            <person name="Breuninger H."/>
            <person name="Symeonidi A."/>
            <person name="Radhakrishnan G.V."/>
            <person name="Van Nieuwerburgh F."/>
            <person name="Deforce D."/>
            <person name="Chang C."/>
            <person name="Karol K.G."/>
            <person name="Hedrich R."/>
            <person name="Ulvskov P."/>
            <person name="Glockner G."/>
            <person name="Delwiche C.F."/>
            <person name="Petrasek J."/>
            <person name="Van de Peer Y."/>
            <person name="Friml J."/>
            <person name="Beilby M."/>
            <person name="Dolan L."/>
            <person name="Kohara Y."/>
            <person name="Sugano S."/>
            <person name="Fujiyama A."/>
            <person name="Delaux P.-M."/>
            <person name="Quint M."/>
            <person name="TheiBen G."/>
            <person name="Hagemann M."/>
            <person name="Harholt J."/>
            <person name="Dunand C."/>
            <person name="Zachgo S."/>
            <person name="Langdale J."/>
            <person name="Maumus F."/>
            <person name="Straeten D.V.D."/>
            <person name="Gould S.B."/>
            <person name="Rensing S.A."/>
        </authorList>
    </citation>
    <scope>NUCLEOTIDE SEQUENCE [LARGE SCALE GENOMIC DNA]</scope>
    <source>
        <strain evidence="1 2">S276</strain>
    </source>
</reference>
<proteinExistence type="predicted"/>
<gene>
    <name evidence="1" type="ORF">CBR_g20351</name>
</gene>
<dbReference type="AlphaFoldDB" id="A0A388JU30"/>
<accession>A0A388JU30</accession>
<evidence type="ECO:0000313" key="2">
    <source>
        <dbReference type="Proteomes" id="UP000265515"/>
    </source>
</evidence>
<dbReference type="EMBL" id="BFEA01000019">
    <property type="protein sequence ID" value="GBG61316.1"/>
    <property type="molecule type" value="Genomic_DNA"/>
</dbReference>
<dbReference type="Gramene" id="GBG61316">
    <property type="protein sequence ID" value="GBG61316"/>
    <property type="gene ID" value="CBR_g20351"/>
</dbReference>
<name>A0A388JU30_CHABU</name>